<keyword evidence="1 7" id="KW-0436">Ligase</keyword>
<evidence type="ECO:0000256" key="3">
    <source>
        <dbReference type="ARBA" id="ARBA00022741"/>
    </source>
</evidence>
<dbReference type="InterPro" id="IPR022380">
    <property type="entry name" value="Glu-Q_tRNA(Asp)_Synthase"/>
</dbReference>
<dbReference type="NCBIfam" id="NF004314">
    <property type="entry name" value="PRK05710.1-3"/>
    <property type="match status" value="1"/>
</dbReference>
<dbReference type="PANTHER" id="PTHR43311:SF1">
    <property type="entry name" value="GLUTAMYL-Q TRNA(ASP) SYNTHETASE"/>
    <property type="match status" value="1"/>
</dbReference>
<feature type="short sequence motif" description="'HIGH' region" evidence="7">
    <location>
        <begin position="14"/>
        <end position="24"/>
    </location>
</feature>
<evidence type="ECO:0000256" key="8">
    <source>
        <dbReference type="RuleBase" id="RU363037"/>
    </source>
</evidence>
<dbReference type="SUPFAM" id="SSF52374">
    <property type="entry name" value="Nucleotidylyl transferase"/>
    <property type="match status" value="1"/>
</dbReference>
<evidence type="ECO:0000256" key="7">
    <source>
        <dbReference type="HAMAP-Rule" id="MF_01428"/>
    </source>
</evidence>
<keyword evidence="4" id="KW-0862">Zinc</keyword>
<name>A0A7W4W495_9GAMM</name>
<keyword evidence="5 7" id="KW-0067">ATP-binding</keyword>
<proteinExistence type="inferred from homology"/>
<dbReference type="PRINTS" id="PR00987">
    <property type="entry name" value="TRNASYNTHGLU"/>
</dbReference>
<dbReference type="GO" id="GO:0004818">
    <property type="term" value="F:glutamate-tRNA ligase activity"/>
    <property type="evidence" value="ECO:0007669"/>
    <property type="project" value="TreeGrafter"/>
</dbReference>
<dbReference type="RefSeq" id="WP_183409289.1">
    <property type="nucleotide sequence ID" value="NZ_JACHWY010000001.1"/>
</dbReference>
<evidence type="ECO:0000256" key="1">
    <source>
        <dbReference type="ARBA" id="ARBA00022598"/>
    </source>
</evidence>
<dbReference type="NCBIfam" id="TIGR03838">
    <property type="entry name" value="queuosine_YadB"/>
    <property type="match status" value="1"/>
</dbReference>
<dbReference type="Proteomes" id="UP000537130">
    <property type="component" value="Unassembled WGS sequence"/>
</dbReference>
<keyword evidence="2" id="KW-0479">Metal-binding</keyword>
<dbReference type="GO" id="GO:0008270">
    <property type="term" value="F:zinc ion binding"/>
    <property type="evidence" value="ECO:0007669"/>
    <property type="project" value="InterPro"/>
</dbReference>
<keyword evidence="11" id="KW-1185">Reference proteome</keyword>
<dbReference type="InterPro" id="IPR000924">
    <property type="entry name" value="Glu/Gln-tRNA-synth"/>
</dbReference>
<feature type="domain" description="Glutamyl/glutaminyl-tRNA synthetase class Ib catalytic" evidence="9">
    <location>
        <begin position="11"/>
        <end position="242"/>
    </location>
</feature>
<comment type="function">
    <text evidence="7">Catalyzes the tRNA-independent activation of glutamate in presence of ATP and the subsequent transfer of glutamate onto a tRNA(Asp). Glutamate is transferred on the 2-amino-5-(4,5-dihydroxy-2-cyclopenten-1-yl) moiety of the queuosine in the wobble position of the QUC anticodon.</text>
</comment>
<dbReference type="GO" id="GO:0006424">
    <property type="term" value="P:glutamyl-tRNA aminoacylation"/>
    <property type="evidence" value="ECO:0007669"/>
    <property type="project" value="InterPro"/>
</dbReference>
<organism evidence="10 11">
    <name type="scientific">Litorivivens lipolytica</name>
    <dbReference type="NCBI Taxonomy" id="1524264"/>
    <lineage>
        <taxon>Bacteria</taxon>
        <taxon>Pseudomonadati</taxon>
        <taxon>Pseudomonadota</taxon>
        <taxon>Gammaproteobacteria</taxon>
        <taxon>Litorivivens</taxon>
    </lineage>
</organism>
<dbReference type="EC" id="6.1.1.-" evidence="7"/>
<evidence type="ECO:0000256" key="2">
    <source>
        <dbReference type="ARBA" id="ARBA00022723"/>
    </source>
</evidence>
<dbReference type="Pfam" id="PF00749">
    <property type="entry name" value="tRNA-synt_1c"/>
    <property type="match status" value="1"/>
</dbReference>
<feature type="short sequence motif" description="'KMSKS' region" evidence="7">
    <location>
        <begin position="229"/>
        <end position="233"/>
    </location>
</feature>
<feature type="binding site" evidence="7">
    <location>
        <position position="47"/>
    </location>
    <ligand>
        <name>L-glutamate</name>
        <dbReference type="ChEBI" id="CHEBI:29985"/>
    </ligand>
</feature>
<protein>
    <recommendedName>
        <fullName evidence="7">Glutamyl-Q tRNA(Asp) synthetase</fullName>
        <shortName evidence="7">Glu-Q-RSs</shortName>
        <ecNumber evidence="7">6.1.1.-</ecNumber>
    </recommendedName>
</protein>
<evidence type="ECO:0000256" key="5">
    <source>
        <dbReference type="ARBA" id="ARBA00022840"/>
    </source>
</evidence>
<accession>A0A7W4W495</accession>
<keyword evidence="3 7" id="KW-0547">Nucleotide-binding</keyword>
<reference evidence="10 11" key="1">
    <citation type="submission" date="2020-08" db="EMBL/GenBank/DDBJ databases">
        <title>Genomic Encyclopedia of Type Strains, Phase III (KMG-III): the genomes of soil and plant-associated and newly described type strains.</title>
        <authorList>
            <person name="Whitman W."/>
        </authorList>
    </citation>
    <scope>NUCLEOTIDE SEQUENCE [LARGE SCALE GENOMIC DNA]</scope>
    <source>
        <strain evidence="10 11">CECT 8654</strain>
    </source>
</reference>
<dbReference type="FunFam" id="3.40.50.620:FF:000093">
    <property type="entry name" value="Glutamyl-Q tRNA(Asp) synthetase"/>
    <property type="match status" value="1"/>
</dbReference>
<evidence type="ECO:0000259" key="9">
    <source>
        <dbReference type="Pfam" id="PF00749"/>
    </source>
</evidence>
<feature type="binding site" evidence="7">
    <location>
        <position position="173"/>
    </location>
    <ligand>
        <name>L-glutamate</name>
        <dbReference type="ChEBI" id="CHEBI:29985"/>
    </ligand>
</feature>
<dbReference type="InterPro" id="IPR020058">
    <property type="entry name" value="Glu/Gln-tRNA-synth_Ib_cat-dom"/>
</dbReference>
<feature type="binding site" evidence="7">
    <location>
        <position position="232"/>
    </location>
    <ligand>
        <name>ATP</name>
        <dbReference type="ChEBI" id="CHEBI:30616"/>
    </ligand>
</feature>
<evidence type="ECO:0000313" key="11">
    <source>
        <dbReference type="Proteomes" id="UP000537130"/>
    </source>
</evidence>
<dbReference type="Gene3D" id="3.40.50.620">
    <property type="entry name" value="HUPs"/>
    <property type="match status" value="1"/>
</dbReference>
<dbReference type="AlphaFoldDB" id="A0A7W4W495"/>
<feature type="binding site" evidence="7">
    <location>
        <begin position="11"/>
        <end position="15"/>
    </location>
    <ligand>
        <name>L-glutamate</name>
        <dbReference type="ChEBI" id="CHEBI:29985"/>
    </ligand>
</feature>
<comment type="caution">
    <text evidence="10">The sequence shown here is derived from an EMBL/GenBank/DDBJ whole genome shotgun (WGS) entry which is preliminary data.</text>
</comment>
<dbReference type="GO" id="GO:0005829">
    <property type="term" value="C:cytosol"/>
    <property type="evidence" value="ECO:0007669"/>
    <property type="project" value="TreeGrafter"/>
</dbReference>
<dbReference type="GO" id="GO:0006400">
    <property type="term" value="P:tRNA modification"/>
    <property type="evidence" value="ECO:0007669"/>
    <property type="project" value="InterPro"/>
</dbReference>
<dbReference type="GO" id="GO:0005524">
    <property type="term" value="F:ATP binding"/>
    <property type="evidence" value="ECO:0007669"/>
    <property type="project" value="UniProtKB-KW"/>
</dbReference>
<gene>
    <name evidence="7" type="primary">gluQ</name>
    <name evidence="10" type="ORF">FHR99_000840</name>
</gene>
<evidence type="ECO:0000256" key="6">
    <source>
        <dbReference type="ARBA" id="ARBA00023146"/>
    </source>
</evidence>
<keyword evidence="8" id="KW-0648">Protein biosynthesis</keyword>
<sequence>MPSAEHPYIGRFAPSPTGPLHIGSLIGALASFLDARANHGQWLLRMENIDPPREIAGSDERILNTLRRHGLHWDGPMLEQSTRSKAYDAALQTLLDAGLAFRCSCSRRQLAEFEGIHRGHCVAEVNPNDCAIRLAVPDELWQAHDRLQTPIQQNLARDVGDFILKRRDGYYAYQLAVVVDDAFQGITHVVRGSDLWVSTPRQRFLQQQLGFSSPSYLHFPVIIGSDGHKLSKQTFAAAVDDSRACDNLLLALRFLNQPLPTGPNTASVEAILEHAIQHWDTRYLPPFMGQPESNFY</sequence>
<dbReference type="Gene3D" id="3.90.800.10">
    <property type="entry name" value="Glutamyl-tRNA Synthetase, Domain 3"/>
    <property type="match status" value="1"/>
</dbReference>
<comment type="similarity">
    <text evidence="7">Belongs to the class-I aminoacyl-tRNA synthetase family. GluQ subfamily.</text>
</comment>
<keyword evidence="6 7" id="KW-0030">Aminoacyl-tRNA synthetase</keyword>
<dbReference type="EMBL" id="JACHWY010000001">
    <property type="protein sequence ID" value="MBB3046604.1"/>
    <property type="molecule type" value="Genomic_DNA"/>
</dbReference>
<dbReference type="PANTHER" id="PTHR43311">
    <property type="entry name" value="GLUTAMATE--TRNA LIGASE"/>
    <property type="match status" value="1"/>
</dbReference>
<feature type="binding site" evidence="7">
    <location>
        <position position="191"/>
    </location>
    <ligand>
        <name>L-glutamate</name>
        <dbReference type="ChEBI" id="CHEBI:29985"/>
    </ligand>
</feature>
<evidence type="ECO:0000256" key="4">
    <source>
        <dbReference type="ARBA" id="ARBA00022833"/>
    </source>
</evidence>
<dbReference type="HAMAP" id="MF_01428">
    <property type="entry name" value="Glu_Q_tRNA_synth"/>
    <property type="match status" value="1"/>
</dbReference>
<dbReference type="InterPro" id="IPR049940">
    <property type="entry name" value="GluQ/Sye"/>
</dbReference>
<evidence type="ECO:0000313" key="10">
    <source>
        <dbReference type="EMBL" id="MBB3046604.1"/>
    </source>
</evidence>
<dbReference type="InterPro" id="IPR014729">
    <property type="entry name" value="Rossmann-like_a/b/a_fold"/>
</dbReference>
<comment type="caution">
    <text evidence="7">Lacks conserved residue(s) required for the propagation of feature annotation.</text>
</comment>